<evidence type="ECO:0000256" key="12">
    <source>
        <dbReference type="ARBA" id="ARBA00023180"/>
    </source>
</evidence>
<dbReference type="GO" id="GO:0005886">
    <property type="term" value="C:plasma membrane"/>
    <property type="evidence" value="ECO:0007669"/>
    <property type="project" value="UniProtKB-SubCell"/>
</dbReference>
<dbReference type="STRING" id="137246.A0A401RSP2"/>
<dbReference type="GO" id="GO:0005737">
    <property type="term" value="C:cytoplasm"/>
    <property type="evidence" value="ECO:0007669"/>
    <property type="project" value="UniProtKB-SubCell"/>
</dbReference>
<evidence type="ECO:0000256" key="10">
    <source>
        <dbReference type="ARBA" id="ARBA00023136"/>
    </source>
</evidence>
<dbReference type="AlphaFoldDB" id="A0A401RSP2"/>
<dbReference type="GO" id="GO:0072659">
    <property type="term" value="P:protein localization to plasma membrane"/>
    <property type="evidence" value="ECO:0007669"/>
    <property type="project" value="UniProtKB-ARBA"/>
</dbReference>
<dbReference type="InterPro" id="IPR008952">
    <property type="entry name" value="Tetraspanin_EC2_sf"/>
</dbReference>
<evidence type="ECO:0000313" key="16">
    <source>
        <dbReference type="Proteomes" id="UP000287033"/>
    </source>
</evidence>
<sequence>MAAADCCISTMDLGRRLNRGANITFINPWIKYYLFFFSFLFWIISLVIVAIGVYAKIQKATDAVRDTFVIDPAIIMIVVGAIMFLITFCGCIGALRENIVLLQVFSVSLTILFLVQLAVGVLGFVYSDKAEDTVSKFIKKAIVHYRDDIDLQNLIDYIQREFQCCGWNSYKDWSKNMYFNCTPTNPSPERCGVPYSCCTLIPGESVINTMCGFGKQSLNQLEASKFLHPVGCADKAAIWIESHLLLVGGIVLGLALPQIGGIVLSRMLIGQIKEEIKSI</sequence>
<organism evidence="15 16">
    <name type="scientific">Chiloscyllium punctatum</name>
    <name type="common">Brownbanded bambooshark</name>
    <name type="synonym">Hemiscyllium punctatum</name>
    <dbReference type="NCBI Taxonomy" id="137246"/>
    <lineage>
        <taxon>Eukaryota</taxon>
        <taxon>Metazoa</taxon>
        <taxon>Chordata</taxon>
        <taxon>Craniata</taxon>
        <taxon>Vertebrata</taxon>
        <taxon>Chondrichthyes</taxon>
        <taxon>Elasmobranchii</taxon>
        <taxon>Galeomorphii</taxon>
        <taxon>Galeoidea</taxon>
        <taxon>Orectolobiformes</taxon>
        <taxon>Hemiscylliidae</taxon>
        <taxon>Chiloscyllium</taxon>
    </lineage>
</organism>
<evidence type="ECO:0000256" key="8">
    <source>
        <dbReference type="ARBA" id="ARBA00022949"/>
    </source>
</evidence>
<name>A0A401RSP2_CHIPU</name>
<proteinExistence type="inferred from homology"/>
<dbReference type="CDD" id="cd03158">
    <property type="entry name" value="penumbra_like_LEL"/>
    <property type="match status" value="1"/>
</dbReference>
<dbReference type="PANTHER" id="PTHR19282:SF397">
    <property type="entry name" value="TETRASPANIN"/>
    <property type="match status" value="1"/>
</dbReference>
<evidence type="ECO:0000256" key="6">
    <source>
        <dbReference type="ARBA" id="ARBA00022490"/>
    </source>
</evidence>
<feature type="transmembrane region" description="Helical" evidence="14">
    <location>
        <begin position="101"/>
        <end position="126"/>
    </location>
</feature>
<feature type="transmembrane region" description="Helical" evidence="14">
    <location>
        <begin position="67"/>
        <end position="95"/>
    </location>
</feature>
<feature type="transmembrane region" description="Helical" evidence="14">
    <location>
        <begin position="244"/>
        <end position="269"/>
    </location>
</feature>
<evidence type="ECO:0000256" key="4">
    <source>
        <dbReference type="ARBA" id="ARBA00006840"/>
    </source>
</evidence>
<evidence type="ECO:0000256" key="14">
    <source>
        <dbReference type="RuleBase" id="RU361218"/>
    </source>
</evidence>
<keyword evidence="10 14" id="KW-0472">Membrane</keyword>
<gene>
    <name evidence="15" type="ORF">chiPu_0019615</name>
</gene>
<protein>
    <recommendedName>
        <fullName evidence="14">Tetraspanin</fullName>
    </recommendedName>
</protein>
<evidence type="ECO:0000256" key="3">
    <source>
        <dbReference type="ARBA" id="ARBA00004651"/>
    </source>
</evidence>
<dbReference type="SUPFAM" id="SSF48652">
    <property type="entry name" value="Tetraspanin"/>
    <property type="match status" value="1"/>
</dbReference>
<evidence type="ECO:0000313" key="15">
    <source>
        <dbReference type="EMBL" id="GCC21148.1"/>
    </source>
</evidence>
<dbReference type="PANTHER" id="PTHR19282">
    <property type="entry name" value="TETRASPANIN"/>
    <property type="match status" value="1"/>
</dbReference>
<keyword evidence="5" id="KW-1003">Cell membrane</keyword>
<dbReference type="InterPro" id="IPR000301">
    <property type="entry name" value="Tetraspanin_animals"/>
</dbReference>
<comment type="similarity">
    <text evidence="4 14">Belongs to the tetraspanin (TM4SF) family.</text>
</comment>
<dbReference type="GO" id="GO:0046931">
    <property type="term" value="P:pore complex assembly"/>
    <property type="evidence" value="ECO:0007669"/>
    <property type="project" value="UniProtKB-ARBA"/>
</dbReference>
<evidence type="ECO:0000256" key="2">
    <source>
        <dbReference type="ARBA" id="ARBA00004536"/>
    </source>
</evidence>
<dbReference type="PIRSF" id="PIRSF002419">
    <property type="entry name" value="Tetraspanin"/>
    <property type="match status" value="1"/>
</dbReference>
<evidence type="ECO:0000256" key="1">
    <source>
        <dbReference type="ARBA" id="ARBA00004496"/>
    </source>
</evidence>
<evidence type="ECO:0000256" key="5">
    <source>
        <dbReference type="ARBA" id="ARBA00022475"/>
    </source>
</evidence>
<dbReference type="Pfam" id="PF00335">
    <property type="entry name" value="Tetraspanin"/>
    <property type="match status" value="1"/>
</dbReference>
<evidence type="ECO:0000256" key="7">
    <source>
        <dbReference type="ARBA" id="ARBA00022692"/>
    </source>
</evidence>
<dbReference type="PRINTS" id="PR00259">
    <property type="entry name" value="TMFOUR"/>
</dbReference>
<feature type="disulfide bond" evidence="13">
    <location>
        <begin position="164"/>
        <end position="197"/>
    </location>
</feature>
<dbReference type="FunFam" id="1.10.1450.10:FF:000007">
    <property type="entry name" value="Tetraspanin"/>
    <property type="match status" value="1"/>
</dbReference>
<dbReference type="GO" id="GO:0019899">
    <property type="term" value="F:enzyme binding"/>
    <property type="evidence" value="ECO:0007669"/>
    <property type="project" value="UniProtKB-ARBA"/>
</dbReference>
<reference evidence="15 16" key="1">
    <citation type="journal article" date="2018" name="Nat. Ecol. Evol.">
        <title>Shark genomes provide insights into elasmobranch evolution and the origin of vertebrates.</title>
        <authorList>
            <person name="Hara Y"/>
            <person name="Yamaguchi K"/>
            <person name="Onimaru K"/>
            <person name="Kadota M"/>
            <person name="Koyanagi M"/>
            <person name="Keeley SD"/>
            <person name="Tatsumi K"/>
            <person name="Tanaka K"/>
            <person name="Motone F"/>
            <person name="Kageyama Y"/>
            <person name="Nozu R"/>
            <person name="Adachi N"/>
            <person name="Nishimura O"/>
            <person name="Nakagawa R"/>
            <person name="Tanegashima C"/>
            <person name="Kiyatake I"/>
            <person name="Matsumoto R"/>
            <person name="Murakumo K"/>
            <person name="Nishida K"/>
            <person name="Terakita A"/>
            <person name="Kuratani S"/>
            <person name="Sato K"/>
            <person name="Hyodo S Kuraku.S."/>
        </authorList>
    </citation>
    <scope>NUCLEOTIDE SEQUENCE [LARGE SCALE GENOMIC DNA]</scope>
</reference>
<feature type="transmembrane region" description="Helical" evidence="14">
    <location>
        <begin position="32"/>
        <end position="55"/>
    </location>
</feature>
<keyword evidence="7 14" id="KW-0812">Transmembrane</keyword>
<keyword evidence="9 14" id="KW-1133">Transmembrane helix</keyword>
<dbReference type="InterPro" id="IPR018499">
    <property type="entry name" value="Tetraspanin/Peripherin"/>
</dbReference>
<keyword evidence="12" id="KW-0325">Glycoprotein</keyword>
<comment type="caution">
    <text evidence="15">The sequence shown here is derived from an EMBL/GenBank/DDBJ whole genome shotgun (WGS) entry which is preliminary data.</text>
</comment>
<evidence type="ECO:0000256" key="13">
    <source>
        <dbReference type="PIRSR" id="PIRSR002419-1"/>
    </source>
</evidence>
<evidence type="ECO:0000256" key="9">
    <source>
        <dbReference type="ARBA" id="ARBA00022989"/>
    </source>
</evidence>
<dbReference type="Proteomes" id="UP000287033">
    <property type="component" value="Unassembled WGS sequence"/>
</dbReference>
<keyword evidence="11 13" id="KW-1015">Disulfide bond</keyword>
<dbReference type="GO" id="GO:0051604">
    <property type="term" value="P:protein maturation"/>
    <property type="evidence" value="ECO:0007669"/>
    <property type="project" value="UniProtKB-ARBA"/>
</dbReference>
<accession>A0A401RSP2</accession>
<dbReference type="GO" id="GO:0046930">
    <property type="term" value="C:pore complex"/>
    <property type="evidence" value="ECO:0007669"/>
    <property type="project" value="UniProtKB-ARBA"/>
</dbReference>
<dbReference type="Gene3D" id="1.10.1450.10">
    <property type="entry name" value="Tetraspanin"/>
    <property type="match status" value="1"/>
</dbReference>
<comment type="subcellular location">
    <subcellularLocation>
        <location evidence="2">Cell junction</location>
        <location evidence="2">Adherens junction</location>
    </subcellularLocation>
    <subcellularLocation>
        <location evidence="3">Cell membrane</location>
        <topology evidence="3">Multi-pass membrane protein</topology>
    </subcellularLocation>
    <subcellularLocation>
        <location evidence="1">Cytoplasm</location>
    </subcellularLocation>
    <subcellularLocation>
        <location evidence="14">Membrane</location>
        <topology evidence="14">Multi-pass membrane protein</topology>
    </subcellularLocation>
</comment>
<dbReference type="OrthoDB" id="2014092at2759"/>
<keyword evidence="8" id="KW-0965">Cell junction</keyword>
<keyword evidence="16" id="KW-1185">Reference proteome</keyword>
<dbReference type="EMBL" id="BEZZ01002079">
    <property type="protein sequence ID" value="GCC21148.1"/>
    <property type="molecule type" value="Genomic_DNA"/>
</dbReference>
<dbReference type="GO" id="GO:0005912">
    <property type="term" value="C:adherens junction"/>
    <property type="evidence" value="ECO:0007669"/>
    <property type="project" value="UniProtKB-SubCell"/>
</dbReference>
<feature type="disulfide bond" evidence="13">
    <location>
        <begin position="165"/>
        <end position="181"/>
    </location>
</feature>
<dbReference type="OMA" id="INPWIRY"/>
<evidence type="ECO:0000256" key="11">
    <source>
        <dbReference type="ARBA" id="ARBA00023157"/>
    </source>
</evidence>
<keyword evidence="6" id="KW-0963">Cytoplasm</keyword>